<evidence type="ECO:0000256" key="1">
    <source>
        <dbReference type="ARBA" id="ARBA00004167"/>
    </source>
</evidence>
<evidence type="ECO:0000313" key="6">
    <source>
        <dbReference type="Proteomes" id="UP000789595"/>
    </source>
</evidence>
<feature type="chain" id="PRO_5035298437" description="Glycosyl transferase 64 domain-containing protein" evidence="4">
    <location>
        <begin position="21"/>
        <end position="282"/>
    </location>
</feature>
<keyword evidence="3" id="KW-0472">Membrane</keyword>
<dbReference type="Proteomes" id="UP000789595">
    <property type="component" value="Unassembled WGS sequence"/>
</dbReference>
<name>A0A8J2SE20_9STRA</name>
<feature type="signal peptide" evidence="4">
    <location>
        <begin position="1"/>
        <end position="20"/>
    </location>
</feature>
<dbReference type="OrthoDB" id="2526284at2759"/>
<accession>A0A8J2SE20</accession>
<evidence type="ECO:0000313" key="5">
    <source>
        <dbReference type="EMBL" id="CAH0365776.1"/>
    </source>
</evidence>
<reference evidence="5" key="1">
    <citation type="submission" date="2021-11" db="EMBL/GenBank/DDBJ databases">
        <authorList>
            <consortium name="Genoscope - CEA"/>
            <person name="William W."/>
        </authorList>
    </citation>
    <scope>NUCLEOTIDE SEQUENCE</scope>
</reference>
<evidence type="ECO:0008006" key="7">
    <source>
        <dbReference type="Google" id="ProtNLM"/>
    </source>
</evidence>
<comment type="subcellular location">
    <subcellularLocation>
        <location evidence="1">Membrane</location>
        <topology evidence="1">Single-pass membrane protein</topology>
    </subcellularLocation>
</comment>
<dbReference type="GO" id="GO:0016020">
    <property type="term" value="C:membrane"/>
    <property type="evidence" value="ECO:0007669"/>
    <property type="project" value="UniProtKB-SubCell"/>
</dbReference>
<comment type="caution">
    <text evidence="5">The sequence shown here is derived from an EMBL/GenBank/DDBJ whole genome shotgun (WGS) entry which is preliminary data.</text>
</comment>
<keyword evidence="3" id="KW-1133">Transmembrane helix</keyword>
<evidence type="ECO:0000256" key="2">
    <source>
        <dbReference type="ARBA" id="ARBA00022692"/>
    </source>
</evidence>
<keyword evidence="4" id="KW-0732">Signal</keyword>
<sequence length="282" mass="31733">MAFPFITTLVLCAAQGIVLDRPPGLVIVGIFKNEAPNLGPWLDYYLNAQGAVAAILVDNGSTDDWQRVVAPFGDRVRVTTDGAAHGQVALYNKYALPLLKREFPRDWVVVIDLDEYLYARDPGRRWPPTLAQTVRDVLDPGAANDVAVPWKMFGSSGRDAQPRNGTVCGFTWRRAYHKPMIIPGKSLARVAALERFVIHSHVVAGREGPHRTLISEELLKAAPLHLNHYAIQSKQYFRETKMSRGDVNTMRAEKMRTWDYFRKYDWNDVEDTELAARADCGP</sequence>
<proteinExistence type="predicted"/>
<keyword evidence="2" id="KW-0812">Transmembrane</keyword>
<gene>
    <name evidence="5" type="ORF">PECAL_1P22310</name>
</gene>
<dbReference type="GO" id="GO:0016757">
    <property type="term" value="F:glycosyltransferase activity"/>
    <property type="evidence" value="ECO:0007669"/>
    <property type="project" value="TreeGrafter"/>
</dbReference>
<organism evidence="5 6">
    <name type="scientific">Pelagomonas calceolata</name>
    <dbReference type="NCBI Taxonomy" id="35677"/>
    <lineage>
        <taxon>Eukaryota</taxon>
        <taxon>Sar</taxon>
        <taxon>Stramenopiles</taxon>
        <taxon>Ochrophyta</taxon>
        <taxon>Pelagophyceae</taxon>
        <taxon>Pelagomonadales</taxon>
        <taxon>Pelagomonadaceae</taxon>
        <taxon>Pelagomonas</taxon>
    </lineage>
</organism>
<dbReference type="PANTHER" id="PTHR21461:SF69">
    <property type="entry name" value="GLYCOSYLTRANSFERASE FAMILY 92 PROTEIN"/>
    <property type="match status" value="1"/>
</dbReference>
<evidence type="ECO:0000256" key="3">
    <source>
        <dbReference type="ARBA" id="ARBA00022989"/>
    </source>
</evidence>
<evidence type="ECO:0000256" key="4">
    <source>
        <dbReference type="SAM" id="SignalP"/>
    </source>
</evidence>
<keyword evidence="6" id="KW-1185">Reference proteome</keyword>
<dbReference type="PANTHER" id="PTHR21461">
    <property type="entry name" value="GLYCOSYLTRANSFERASE FAMILY 92 PROTEIN"/>
    <property type="match status" value="1"/>
</dbReference>
<dbReference type="GO" id="GO:0005737">
    <property type="term" value="C:cytoplasm"/>
    <property type="evidence" value="ECO:0007669"/>
    <property type="project" value="TreeGrafter"/>
</dbReference>
<protein>
    <recommendedName>
        <fullName evidence="7">Glycosyl transferase 64 domain-containing protein</fullName>
    </recommendedName>
</protein>
<dbReference type="EMBL" id="CAKKNE010000001">
    <property type="protein sequence ID" value="CAH0365776.1"/>
    <property type="molecule type" value="Genomic_DNA"/>
</dbReference>
<dbReference type="Pfam" id="PF13704">
    <property type="entry name" value="Glyco_tranf_2_4"/>
    <property type="match status" value="1"/>
</dbReference>
<dbReference type="AlphaFoldDB" id="A0A8J2SE20"/>